<accession>A0A1M4YXF5</accession>
<dbReference type="GO" id="GO:0003677">
    <property type="term" value="F:DNA binding"/>
    <property type="evidence" value="ECO:0007669"/>
    <property type="project" value="UniProtKB-KW"/>
</dbReference>
<gene>
    <name evidence="2" type="ORF">SAMN02745148_01785</name>
</gene>
<reference evidence="2 3" key="1">
    <citation type="submission" date="2016-11" db="EMBL/GenBank/DDBJ databases">
        <authorList>
            <person name="Jaros S."/>
            <person name="Januszkiewicz K."/>
            <person name="Wedrychowicz H."/>
        </authorList>
    </citation>
    <scope>NUCLEOTIDE SEQUENCE [LARGE SCALE GENOMIC DNA]</scope>
    <source>
        <strain evidence="2 3">DSM 19980</strain>
    </source>
</reference>
<evidence type="ECO:0000313" key="2">
    <source>
        <dbReference type="EMBL" id="SHF10499.1"/>
    </source>
</evidence>
<sequence>MEATTKELRLHTRELISATDRGEEVIITYRGKRRAKLVAWSEERQSIKEGARNPAFGLWQNRSTDSDSVNDYARSLRQPRKLI</sequence>
<keyword evidence="3" id="KW-1185">Reference proteome</keyword>
<proteinExistence type="predicted"/>
<keyword evidence="2" id="KW-0238">DNA-binding</keyword>
<dbReference type="Proteomes" id="UP000184346">
    <property type="component" value="Unassembled WGS sequence"/>
</dbReference>
<dbReference type="EMBL" id="FQUJ01000007">
    <property type="protein sequence ID" value="SHF10499.1"/>
    <property type="molecule type" value="Genomic_DNA"/>
</dbReference>
<name>A0A1M4YXF5_9GAMM</name>
<dbReference type="RefSeq" id="WP_072821914.1">
    <property type="nucleotide sequence ID" value="NZ_FQUJ01000007.1"/>
</dbReference>
<feature type="compositionally biased region" description="Polar residues" evidence="1">
    <location>
        <begin position="60"/>
        <end position="69"/>
    </location>
</feature>
<evidence type="ECO:0000256" key="1">
    <source>
        <dbReference type="SAM" id="MobiDB-lite"/>
    </source>
</evidence>
<evidence type="ECO:0000313" key="3">
    <source>
        <dbReference type="Proteomes" id="UP000184346"/>
    </source>
</evidence>
<dbReference type="AlphaFoldDB" id="A0A1M4YXF5"/>
<organism evidence="2 3">
    <name type="scientific">Modicisalibacter ilicicola DSM 19980</name>
    <dbReference type="NCBI Taxonomy" id="1121942"/>
    <lineage>
        <taxon>Bacteria</taxon>
        <taxon>Pseudomonadati</taxon>
        <taxon>Pseudomonadota</taxon>
        <taxon>Gammaproteobacteria</taxon>
        <taxon>Oceanospirillales</taxon>
        <taxon>Halomonadaceae</taxon>
        <taxon>Modicisalibacter</taxon>
    </lineage>
</organism>
<dbReference type="OrthoDB" id="9181600at2"/>
<feature type="region of interest" description="Disordered" evidence="1">
    <location>
        <begin position="58"/>
        <end position="83"/>
    </location>
</feature>
<protein>
    <submittedName>
        <fullName evidence="2">Antitoxin component of toxin-antitoxin stability system, DNA-binding transcriptional repressor</fullName>
    </submittedName>
</protein>